<dbReference type="InterPro" id="IPR004558">
    <property type="entry name" value="Coprogen_oxidase_HemN"/>
</dbReference>
<proteinExistence type="inferred from homology"/>
<feature type="binding site" evidence="16">
    <location>
        <begin position="112"/>
        <end position="113"/>
    </location>
    <ligand>
        <name>S-adenosyl-L-methionine</name>
        <dbReference type="ChEBI" id="CHEBI:59789"/>
        <label>2</label>
    </ligand>
</feature>
<comment type="pathway">
    <text evidence="2 15">Porphyrin-containing compound metabolism; protoporphyrin-IX biosynthesis; protoporphyrinogen-IX from coproporphyrinogen-III (AdoMet route): step 1/1.</text>
</comment>
<dbReference type="PIRSF" id="PIRSF000167">
    <property type="entry name" value="HemN"/>
    <property type="match status" value="1"/>
</dbReference>
<comment type="similarity">
    <text evidence="3 15">Belongs to the anaerobic coproporphyrinogen-III oxidase family.</text>
</comment>
<feature type="binding site" evidence="16">
    <location>
        <position position="111"/>
    </location>
    <ligand>
        <name>S-adenosyl-L-methionine</name>
        <dbReference type="ChEBI" id="CHEBI:59789"/>
        <label>1</label>
    </ligand>
</feature>
<feature type="binding site" evidence="16">
    <location>
        <position position="183"/>
    </location>
    <ligand>
        <name>S-adenosyl-L-methionine</name>
        <dbReference type="ChEBI" id="CHEBI:59789"/>
        <label>2</label>
    </ligand>
</feature>
<accession>A0A521AW55</accession>
<dbReference type="Proteomes" id="UP000319040">
    <property type="component" value="Unassembled WGS sequence"/>
</dbReference>
<keyword evidence="9 15" id="KW-0560">Oxidoreductase</keyword>
<gene>
    <name evidence="19" type="ORF">SAMN06265379_101452</name>
</gene>
<comment type="subunit">
    <text evidence="4">Monomer.</text>
</comment>
<evidence type="ECO:0000256" key="17">
    <source>
        <dbReference type="PIRSR" id="PIRSR000167-2"/>
    </source>
</evidence>
<evidence type="ECO:0000256" key="3">
    <source>
        <dbReference type="ARBA" id="ARBA00005493"/>
    </source>
</evidence>
<evidence type="ECO:0000256" key="15">
    <source>
        <dbReference type="PIRNR" id="PIRNR000167"/>
    </source>
</evidence>
<dbReference type="InterPro" id="IPR007197">
    <property type="entry name" value="rSAM"/>
</dbReference>
<dbReference type="Gene3D" id="3.80.30.20">
    <property type="entry name" value="tm_1862 like domain"/>
    <property type="match status" value="1"/>
</dbReference>
<feature type="domain" description="Radical SAM core" evidence="18">
    <location>
        <begin position="45"/>
        <end position="288"/>
    </location>
</feature>
<dbReference type="GO" id="GO:0046872">
    <property type="term" value="F:metal ion binding"/>
    <property type="evidence" value="ECO:0007669"/>
    <property type="project" value="UniProtKB-KW"/>
</dbReference>
<sequence length="459" mass="51818">MKINKQLLQKYNVPVPRYTSYPPANHFTGDFKEEDFRTLLVESNAEEPSNIAFYVHIPFCAQICHYCGCNALKMGRADEVKRYIAAVKKEIELVVSTIDPKRKISQIHYGGGTPNAIKAVYLKEINDILFAHFALIEDAEIAIECNPAHLTHAYLDDLFEAGFNRFSFGIQDFDENVLKDVNRKPSALPVPDLVNYVKKANPKFAVNLDFIYGLPGQTVSSFCKSIERAIAIRPDRLVTFSYAHVPWFKEHQKILVQKGLPSADDKLDMFLAAYDLLLKAGYVSIGLDHYALPQDELCQALNKHQLHRNFQGYCTKRTTGQVYAVGVSSISQLSGGYVQNTKSVKAYIESVNNGAFPVEKGVLVSDEQKVIRSVINELMCNKYIDWKKVAESFSMDVSSLKKQIVYDETVLEQFREDELIHFSADHLEITELGTMFIRNIVASFDPALAGSNKRYSNAL</sequence>
<keyword evidence="5 15" id="KW-0004">4Fe-4S</keyword>
<evidence type="ECO:0000256" key="9">
    <source>
        <dbReference type="ARBA" id="ARBA00023002"/>
    </source>
</evidence>
<comment type="function">
    <text evidence="13">Involved in the heme biosynthesis. Catalyzes the anaerobic oxidative decarboxylation of propionate groups of rings A and B of coproporphyrinogen III to yield the vinyl groups in protoporphyrinogen IX.</text>
</comment>
<dbReference type="Gene3D" id="1.10.10.920">
    <property type="match status" value="1"/>
</dbReference>
<dbReference type="NCBIfam" id="TIGR00538">
    <property type="entry name" value="hemN"/>
    <property type="match status" value="1"/>
</dbReference>
<evidence type="ECO:0000256" key="16">
    <source>
        <dbReference type="PIRSR" id="PIRSR000167-1"/>
    </source>
</evidence>
<dbReference type="RefSeq" id="WP_221929334.1">
    <property type="nucleotide sequence ID" value="NZ_FXTB01000001.1"/>
</dbReference>
<feature type="binding site" evidence="16">
    <location>
        <position position="330"/>
    </location>
    <ligand>
        <name>S-adenosyl-L-methionine</name>
        <dbReference type="ChEBI" id="CHEBI:59789"/>
        <label>1</label>
    </ligand>
</feature>
<dbReference type="PANTHER" id="PTHR13932">
    <property type="entry name" value="COPROPORPHYRINIGEN III OXIDASE"/>
    <property type="match status" value="1"/>
</dbReference>
<evidence type="ECO:0000256" key="4">
    <source>
        <dbReference type="ARBA" id="ARBA00011245"/>
    </source>
</evidence>
<keyword evidence="12 15" id="KW-0627">Porphyrin biosynthesis</keyword>
<keyword evidence="20" id="KW-1185">Reference proteome</keyword>
<evidence type="ECO:0000256" key="7">
    <source>
        <dbReference type="ARBA" id="ARBA00022691"/>
    </source>
</evidence>
<organism evidence="19 20">
    <name type="scientific">Saccharicrinis carchari</name>
    <dbReference type="NCBI Taxonomy" id="1168039"/>
    <lineage>
        <taxon>Bacteria</taxon>
        <taxon>Pseudomonadati</taxon>
        <taxon>Bacteroidota</taxon>
        <taxon>Bacteroidia</taxon>
        <taxon>Marinilabiliales</taxon>
        <taxon>Marinilabiliaceae</taxon>
        <taxon>Saccharicrinis</taxon>
    </lineage>
</organism>
<keyword evidence="6 15" id="KW-0963">Cytoplasm</keyword>
<evidence type="ECO:0000256" key="10">
    <source>
        <dbReference type="ARBA" id="ARBA00023004"/>
    </source>
</evidence>
<dbReference type="InterPro" id="IPR058240">
    <property type="entry name" value="rSAM_sf"/>
</dbReference>
<dbReference type="Pfam" id="PF06969">
    <property type="entry name" value="HemN_C"/>
    <property type="match status" value="1"/>
</dbReference>
<evidence type="ECO:0000256" key="14">
    <source>
        <dbReference type="ARBA" id="ARBA00048321"/>
    </source>
</evidence>
<feature type="binding site" evidence="16">
    <location>
        <position position="243"/>
    </location>
    <ligand>
        <name>S-adenosyl-L-methionine</name>
        <dbReference type="ChEBI" id="CHEBI:59789"/>
        <label>2</label>
    </ligand>
</feature>
<feature type="binding site" evidence="16">
    <location>
        <position position="54"/>
    </location>
    <ligand>
        <name>S-adenosyl-L-methionine</name>
        <dbReference type="ChEBI" id="CHEBI:59789"/>
        <label>1</label>
    </ligand>
</feature>
<protein>
    <recommendedName>
        <fullName evidence="15">Coproporphyrinogen-III oxidase</fullName>
        <ecNumber evidence="15">1.3.98.3</ecNumber>
    </recommendedName>
</protein>
<dbReference type="GO" id="GO:0051989">
    <property type="term" value="F:coproporphyrinogen dehydrogenase activity"/>
    <property type="evidence" value="ECO:0007669"/>
    <property type="project" value="UniProtKB-EC"/>
</dbReference>
<evidence type="ECO:0000256" key="2">
    <source>
        <dbReference type="ARBA" id="ARBA00004785"/>
    </source>
</evidence>
<dbReference type="PROSITE" id="PS51918">
    <property type="entry name" value="RADICAL_SAM"/>
    <property type="match status" value="1"/>
</dbReference>
<dbReference type="EMBL" id="FXTB01000001">
    <property type="protein sequence ID" value="SMO39024.1"/>
    <property type="molecule type" value="Genomic_DNA"/>
</dbReference>
<evidence type="ECO:0000256" key="8">
    <source>
        <dbReference type="ARBA" id="ARBA00022723"/>
    </source>
</evidence>
<dbReference type="UniPathway" id="UPA00251">
    <property type="reaction ID" value="UER00323"/>
</dbReference>
<evidence type="ECO:0000259" key="18">
    <source>
        <dbReference type="PROSITE" id="PS51918"/>
    </source>
</evidence>
<evidence type="ECO:0000256" key="13">
    <source>
        <dbReference type="ARBA" id="ARBA00024295"/>
    </source>
</evidence>
<dbReference type="CDD" id="cd01335">
    <property type="entry name" value="Radical_SAM"/>
    <property type="match status" value="1"/>
</dbReference>
<dbReference type="EC" id="1.3.98.3" evidence="15"/>
<keyword evidence="11 15" id="KW-0411">Iron-sulfur</keyword>
<feature type="binding site" evidence="16">
    <location>
        <begin position="66"/>
        <end position="68"/>
    </location>
    <ligand>
        <name>S-adenosyl-L-methionine</name>
        <dbReference type="ChEBI" id="CHEBI:59789"/>
        <label>2</label>
    </ligand>
</feature>
<dbReference type="SMART" id="SM00729">
    <property type="entry name" value="Elp3"/>
    <property type="match status" value="1"/>
</dbReference>
<dbReference type="GO" id="GO:0005737">
    <property type="term" value="C:cytoplasm"/>
    <property type="evidence" value="ECO:0007669"/>
    <property type="project" value="UniProtKB-SubCell"/>
</dbReference>
<evidence type="ECO:0000256" key="11">
    <source>
        <dbReference type="ARBA" id="ARBA00023014"/>
    </source>
</evidence>
<name>A0A521AW55_SACCC</name>
<evidence type="ECO:0000313" key="19">
    <source>
        <dbReference type="EMBL" id="SMO39024.1"/>
    </source>
</evidence>
<dbReference type="SUPFAM" id="SSF102114">
    <property type="entry name" value="Radical SAM enzymes"/>
    <property type="match status" value="1"/>
</dbReference>
<dbReference type="Pfam" id="PF04055">
    <property type="entry name" value="Radical_SAM"/>
    <property type="match status" value="1"/>
</dbReference>
<keyword evidence="10 15" id="KW-0408">Iron</keyword>
<dbReference type="PANTHER" id="PTHR13932:SF6">
    <property type="entry name" value="OXYGEN-INDEPENDENT COPROPORPHYRINOGEN III OXIDASE"/>
    <property type="match status" value="1"/>
</dbReference>
<dbReference type="SFLD" id="SFLDS00029">
    <property type="entry name" value="Radical_SAM"/>
    <property type="match status" value="1"/>
</dbReference>
<dbReference type="InterPro" id="IPR023404">
    <property type="entry name" value="rSAM_horseshoe"/>
</dbReference>
<keyword evidence="8 15" id="KW-0479">Metal-binding</keyword>
<dbReference type="SFLD" id="SFLDG01065">
    <property type="entry name" value="anaerobic_coproporphyrinogen-I"/>
    <property type="match status" value="1"/>
</dbReference>
<evidence type="ECO:0000256" key="1">
    <source>
        <dbReference type="ARBA" id="ARBA00004496"/>
    </source>
</evidence>
<comment type="cofactor">
    <cofactor evidence="15 17">
        <name>[4Fe-4S] cluster</name>
        <dbReference type="ChEBI" id="CHEBI:49883"/>
    </cofactor>
    <text evidence="15 17">Binds 1 [4Fe-4S] cluster. The cluster is coordinated with 3 cysteines and an exchangeable S-adenosyl-L-methionine.</text>
</comment>
<dbReference type="InterPro" id="IPR010723">
    <property type="entry name" value="HemN_C"/>
</dbReference>
<feature type="binding site" evidence="17">
    <location>
        <position position="60"/>
    </location>
    <ligand>
        <name>[4Fe-4S] cluster</name>
        <dbReference type="ChEBI" id="CHEBI:49883"/>
        <note>4Fe-4S-S-AdoMet</note>
    </ligand>
</feature>
<dbReference type="GO" id="GO:0051539">
    <property type="term" value="F:4 iron, 4 sulfur cluster binding"/>
    <property type="evidence" value="ECO:0007669"/>
    <property type="project" value="UniProtKB-KW"/>
</dbReference>
<feature type="binding site" evidence="17">
    <location>
        <position position="64"/>
    </location>
    <ligand>
        <name>[4Fe-4S] cluster</name>
        <dbReference type="ChEBI" id="CHEBI:49883"/>
        <note>4Fe-4S-S-AdoMet</note>
    </ligand>
</feature>
<comment type="catalytic activity">
    <reaction evidence="14 15">
        <text>coproporphyrinogen III + 2 S-adenosyl-L-methionine = protoporphyrinogen IX + 2 5'-deoxyadenosine + 2 L-methionine + 2 CO2</text>
        <dbReference type="Rhea" id="RHEA:15425"/>
        <dbReference type="ChEBI" id="CHEBI:16526"/>
        <dbReference type="ChEBI" id="CHEBI:17319"/>
        <dbReference type="ChEBI" id="CHEBI:57307"/>
        <dbReference type="ChEBI" id="CHEBI:57309"/>
        <dbReference type="ChEBI" id="CHEBI:57844"/>
        <dbReference type="ChEBI" id="CHEBI:59789"/>
        <dbReference type="EC" id="1.3.98.3"/>
    </reaction>
</comment>
<feature type="binding site" evidence="16">
    <location>
        <position position="144"/>
    </location>
    <ligand>
        <name>S-adenosyl-L-methionine</name>
        <dbReference type="ChEBI" id="CHEBI:59789"/>
        <label>1</label>
    </ligand>
</feature>
<evidence type="ECO:0000256" key="12">
    <source>
        <dbReference type="ARBA" id="ARBA00023244"/>
    </source>
</evidence>
<evidence type="ECO:0000313" key="20">
    <source>
        <dbReference type="Proteomes" id="UP000319040"/>
    </source>
</evidence>
<reference evidence="19 20" key="1">
    <citation type="submission" date="2017-05" db="EMBL/GenBank/DDBJ databases">
        <authorList>
            <person name="Varghese N."/>
            <person name="Submissions S."/>
        </authorList>
    </citation>
    <scope>NUCLEOTIDE SEQUENCE [LARGE SCALE GENOMIC DNA]</scope>
    <source>
        <strain evidence="19 20">DSM 27040</strain>
    </source>
</reference>
<dbReference type="GO" id="GO:0004109">
    <property type="term" value="F:coproporphyrinogen oxidase activity"/>
    <property type="evidence" value="ECO:0007669"/>
    <property type="project" value="InterPro"/>
</dbReference>
<feature type="binding site" evidence="17">
    <location>
        <position position="67"/>
    </location>
    <ligand>
        <name>[4Fe-4S] cluster</name>
        <dbReference type="ChEBI" id="CHEBI:49883"/>
        <note>4Fe-4S-S-AdoMet</note>
    </ligand>
</feature>
<dbReference type="GO" id="GO:0006782">
    <property type="term" value="P:protoporphyrinogen IX biosynthetic process"/>
    <property type="evidence" value="ECO:0007669"/>
    <property type="project" value="UniProtKB-UniPathway"/>
</dbReference>
<dbReference type="InterPro" id="IPR006638">
    <property type="entry name" value="Elp3/MiaA/NifB-like_rSAM"/>
</dbReference>
<evidence type="ECO:0000256" key="6">
    <source>
        <dbReference type="ARBA" id="ARBA00022490"/>
    </source>
</evidence>
<dbReference type="AlphaFoldDB" id="A0A521AW55"/>
<feature type="binding site" evidence="16">
    <location>
        <position position="171"/>
    </location>
    <ligand>
        <name>S-adenosyl-L-methionine</name>
        <dbReference type="ChEBI" id="CHEBI:59789"/>
        <label>2</label>
    </ligand>
</feature>
<feature type="binding site" evidence="16">
    <location>
        <position position="209"/>
    </location>
    <ligand>
        <name>S-adenosyl-L-methionine</name>
        <dbReference type="ChEBI" id="CHEBI:59789"/>
        <label>2</label>
    </ligand>
</feature>
<keyword evidence="7 15" id="KW-0949">S-adenosyl-L-methionine</keyword>
<comment type="subcellular location">
    <subcellularLocation>
        <location evidence="1 15">Cytoplasm</location>
    </subcellularLocation>
</comment>
<evidence type="ECO:0000256" key="5">
    <source>
        <dbReference type="ARBA" id="ARBA00022485"/>
    </source>
</evidence>
<dbReference type="InterPro" id="IPR034505">
    <property type="entry name" value="Coproporphyrinogen-III_oxidase"/>
</dbReference>